<evidence type="ECO:0000313" key="8">
    <source>
        <dbReference type="Proteomes" id="UP000198287"/>
    </source>
</evidence>
<dbReference type="SMART" id="SM00562">
    <property type="entry name" value="NDK"/>
    <property type="match status" value="1"/>
</dbReference>
<keyword evidence="7" id="KW-0808">Transferase</keyword>
<keyword evidence="2" id="KW-0963">Cytoplasm</keyword>
<name>A0A226EIJ5_FOLCA</name>
<comment type="caution">
    <text evidence="5">Lacks conserved residue(s) required for the propagation of feature annotation.</text>
</comment>
<dbReference type="SUPFAM" id="SSF54919">
    <property type="entry name" value="Nucleoside diphosphate kinase, NDK"/>
    <property type="match status" value="2"/>
</dbReference>
<comment type="subcellular location">
    <subcellularLocation>
        <location evidence="1">Cytoplasm</location>
        <location evidence="1">Cytoskeleton</location>
        <location evidence="1">Cilium axoneme</location>
    </subcellularLocation>
</comment>
<accession>A0A226EIJ5</accession>
<keyword evidence="3" id="KW-0206">Cytoskeleton</keyword>
<dbReference type="OMA" id="HIVDCAP"/>
<dbReference type="EMBL" id="LNIX01000003">
    <property type="protein sequence ID" value="OXA57533.1"/>
    <property type="molecule type" value="Genomic_DNA"/>
</dbReference>
<dbReference type="AlphaFoldDB" id="A0A226EIJ5"/>
<evidence type="ECO:0000313" key="7">
    <source>
        <dbReference type="EMBL" id="OXA57533.1"/>
    </source>
</evidence>
<dbReference type="Gene3D" id="3.30.70.141">
    <property type="entry name" value="Nucleoside diphosphate kinase-like domain"/>
    <property type="match status" value="2"/>
</dbReference>
<evidence type="ECO:0000259" key="6">
    <source>
        <dbReference type="PROSITE" id="PS51336"/>
    </source>
</evidence>
<dbReference type="GO" id="GO:0005813">
    <property type="term" value="C:centrosome"/>
    <property type="evidence" value="ECO:0007669"/>
    <property type="project" value="TreeGrafter"/>
</dbReference>
<dbReference type="CDD" id="cd04412">
    <property type="entry name" value="NDPk7B"/>
    <property type="match status" value="1"/>
</dbReference>
<protein>
    <submittedName>
        <fullName evidence="7">Nucleoside diphosphate kinase 7</fullName>
    </submittedName>
</protein>
<sequence>MCSKNTCPGANSFPQLTDVLPVCNPCDGIGYKAPFRKEIPFKLTFIVQWYIEKLELEKKFLLSYYDFDGTIELKDLDNQRPFLRRMRLDTVKVGELFLGNKLLILSRQLVVLDYGDGLTKEYCEPKCERAFIMVRPEAMDNLPCIISRLEKCFRILRGKIFTIPQNMAYELSSEFTGEENFLESVRSLDGKNVAVFLLMAENALEKMKNLVGSDKNPKEAMLKNHQSLRSLFGMDELRNGFFFSESPGCVLKQASQFFSDCPTCVIPSFFLMNGQTTCCVIKPHIMREGRAGVVLTDVVACGFKIISLGVFWLNRRQAEEFYEIYQRIYIEAEFMAMVDELGVGPCMVVELSHTNASSDCNAVEAFRHFCGPADSDLARKVKPQTLRARHGLNKIQNAIHCTELPEDAYYELEYFFKILDHKCNGVKSVTGVVPLMATQ</sequence>
<dbReference type="InterPro" id="IPR037993">
    <property type="entry name" value="NDPk7B"/>
</dbReference>
<proteinExistence type="inferred from homology"/>
<dbReference type="InterPro" id="IPR006602">
    <property type="entry name" value="DM10_dom"/>
</dbReference>
<keyword evidence="4" id="KW-0966">Cell projection</keyword>
<dbReference type="GO" id="GO:0005879">
    <property type="term" value="C:axonemal microtubule"/>
    <property type="evidence" value="ECO:0007669"/>
    <property type="project" value="TreeGrafter"/>
</dbReference>
<comment type="caution">
    <text evidence="7">The sequence shown here is derived from an EMBL/GenBank/DDBJ whole genome shotgun (WGS) entry which is preliminary data.</text>
</comment>
<evidence type="ECO:0000256" key="1">
    <source>
        <dbReference type="ARBA" id="ARBA00004430"/>
    </source>
</evidence>
<evidence type="ECO:0000256" key="5">
    <source>
        <dbReference type="PROSITE-ProRule" id="PRU00706"/>
    </source>
</evidence>
<feature type="domain" description="DM10" evidence="6">
    <location>
        <begin position="39"/>
        <end position="127"/>
    </location>
</feature>
<dbReference type="InterPro" id="IPR034907">
    <property type="entry name" value="NDK-like_dom"/>
</dbReference>
<dbReference type="STRING" id="158441.A0A226EIJ5"/>
<dbReference type="PANTHER" id="PTHR43109:SF2">
    <property type="entry name" value="NUCLEOSIDE DIPHOSPHATE KINASE 7"/>
    <property type="match status" value="1"/>
</dbReference>
<dbReference type="Proteomes" id="UP000198287">
    <property type="component" value="Unassembled WGS sequence"/>
</dbReference>
<dbReference type="GO" id="GO:0016301">
    <property type="term" value="F:kinase activity"/>
    <property type="evidence" value="ECO:0007669"/>
    <property type="project" value="UniProtKB-KW"/>
</dbReference>
<evidence type="ECO:0000256" key="4">
    <source>
        <dbReference type="ARBA" id="ARBA00023273"/>
    </source>
</evidence>
<reference evidence="7 8" key="1">
    <citation type="submission" date="2015-12" db="EMBL/GenBank/DDBJ databases">
        <title>The genome of Folsomia candida.</title>
        <authorList>
            <person name="Faddeeva A."/>
            <person name="Derks M.F."/>
            <person name="Anvar Y."/>
            <person name="Smit S."/>
            <person name="Van Straalen N."/>
            <person name="Roelofs D."/>
        </authorList>
    </citation>
    <scope>NUCLEOTIDE SEQUENCE [LARGE SCALE GENOMIC DNA]</scope>
    <source>
        <strain evidence="7 8">VU population</strain>
        <tissue evidence="7">Whole body</tissue>
    </source>
</reference>
<dbReference type="PANTHER" id="PTHR43109">
    <property type="entry name" value="NUCLEOSIDE DIPHOSPHATE KINASE 7"/>
    <property type="match status" value="1"/>
</dbReference>
<evidence type="ECO:0000256" key="3">
    <source>
        <dbReference type="ARBA" id="ARBA00023212"/>
    </source>
</evidence>
<dbReference type="SMART" id="SM00676">
    <property type="entry name" value="DM10"/>
    <property type="match status" value="1"/>
</dbReference>
<keyword evidence="7" id="KW-0418">Kinase</keyword>
<dbReference type="PROSITE" id="PS51374">
    <property type="entry name" value="NDPK_LIKE"/>
    <property type="match status" value="2"/>
</dbReference>
<dbReference type="InterPro" id="IPR036850">
    <property type="entry name" value="NDK-like_dom_sf"/>
</dbReference>
<comment type="similarity">
    <text evidence="5">Belongs to the NDK family.</text>
</comment>
<dbReference type="OrthoDB" id="270127at2759"/>
<evidence type="ECO:0000256" key="2">
    <source>
        <dbReference type="ARBA" id="ARBA00022490"/>
    </source>
</evidence>
<gene>
    <name evidence="7" type="ORF">Fcan01_07161</name>
</gene>
<keyword evidence="8" id="KW-1185">Reference proteome</keyword>
<dbReference type="PROSITE" id="PS51336">
    <property type="entry name" value="DM10"/>
    <property type="match status" value="1"/>
</dbReference>
<dbReference type="Pfam" id="PF00334">
    <property type="entry name" value="NDK"/>
    <property type="match status" value="2"/>
</dbReference>
<organism evidence="7 8">
    <name type="scientific">Folsomia candida</name>
    <name type="common">Springtail</name>
    <dbReference type="NCBI Taxonomy" id="158441"/>
    <lineage>
        <taxon>Eukaryota</taxon>
        <taxon>Metazoa</taxon>
        <taxon>Ecdysozoa</taxon>
        <taxon>Arthropoda</taxon>
        <taxon>Hexapoda</taxon>
        <taxon>Collembola</taxon>
        <taxon>Entomobryomorpha</taxon>
        <taxon>Isotomoidea</taxon>
        <taxon>Isotomidae</taxon>
        <taxon>Proisotominae</taxon>
        <taxon>Folsomia</taxon>
    </lineage>
</organism>